<dbReference type="RefSeq" id="WP_182891646.1">
    <property type="nucleotide sequence ID" value="NZ_JACGZW010000005.1"/>
</dbReference>
<sequence>MTDRMLVVLDEAAKAEVPPGWGQAAPEHRIVPCPPGRAPALLEEAAGAKPLADVLAGGQLVPVALRLAERYPDAVRSVLLVGPDPDGNGRASREWFAAHGARVASAREAGVEVEVLPHGPAGAPLTEPRVAAAVATTLDRLPSVRRPDW</sequence>
<dbReference type="Proteomes" id="UP000526734">
    <property type="component" value="Unassembled WGS sequence"/>
</dbReference>
<comment type="caution">
    <text evidence="1">The sequence shown here is derived from an EMBL/GenBank/DDBJ whole genome shotgun (WGS) entry which is preliminary data.</text>
</comment>
<dbReference type="EMBL" id="JACGZW010000005">
    <property type="protein sequence ID" value="MBB1154574.1"/>
    <property type="molecule type" value="Genomic_DNA"/>
</dbReference>
<keyword evidence="2" id="KW-1185">Reference proteome</keyword>
<organism evidence="1 2">
    <name type="scientific">Amycolatopsis dendrobii</name>
    <dbReference type="NCBI Taxonomy" id="2760662"/>
    <lineage>
        <taxon>Bacteria</taxon>
        <taxon>Bacillati</taxon>
        <taxon>Actinomycetota</taxon>
        <taxon>Actinomycetes</taxon>
        <taxon>Pseudonocardiales</taxon>
        <taxon>Pseudonocardiaceae</taxon>
        <taxon>Amycolatopsis</taxon>
    </lineage>
</organism>
<proteinExistence type="predicted"/>
<dbReference type="AlphaFoldDB" id="A0A7W3ZB89"/>
<protein>
    <submittedName>
        <fullName evidence="1">Uncharacterized protein</fullName>
    </submittedName>
</protein>
<reference evidence="1 2" key="1">
    <citation type="submission" date="2020-08" db="EMBL/GenBank/DDBJ databases">
        <title>Amycolatopsis sp. nov. DR6-1 isolated from Dendrobium heterocarpum.</title>
        <authorList>
            <person name="Tedsree N."/>
            <person name="Kuncharoen N."/>
            <person name="Likhitwitayawuid K."/>
            <person name="Tanasupawat S."/>
        </authorList>
    </citation>
    <scope>NUCLEOTIDE SEQUENCE [LARGE SCALE GENOMIC DNA]</scope>
    <source>
        <strain evidence="1 2">DR6-1</strain>
    </source>
</reference>
<name>A0A7W3ZB89_9PSEU</name>
<accession>A0A7W3ZB89</accession>
<gene>
    <name evidence="1" type="ORF">H4281_15650</name>
</gene>
<evidence type="ECO:0000313" key="2">
    <source>
        <dbReference type="Proteomes" id="UP000526734"/>
    </source>
</evidence>
<evidence type="ECO:0000313" key="1">
    <source>
        <dbReference type="EMBL" id="MBB1154574.1"/>
    </source>
</evidence>